<organism evidence="2 3">
    <name type="scientific">Patulibacter medicamentivorans</name>
    <dbReference type="NCBI Taxonomy" id="1097667"/>
    <lineage>
        <taxon>Bacteria</taxon>
        <taxon>Bacillati</taxon>
        <taxon>Actinomycetota</taxon>
        <taxon>Thermoleophilia</taxon>
        <taxon>Solirubrobacterales</taxon>
        <taxon>Patulibacteraceae</taxon>
        <taxon>Patulibacter</taxon>
    </lineage>
</organism>
<evidence type="ECO:0000256" key="1">
    <source>
        <dbReference type="SAM" id="MobiDB-lite"/>
    </source>
</evidence>
<dbReference type="Proteomes" id="UP000005143">
    <property type="component" value="Unassembled WGS sequence"/>
</dbReference>
<comment type="caution">
    <text evidence="2">The sequence shown here is derived from an EMBL/GenBank/DDBJ whole genome shotgun (WGS) entry which is preliminary data.</text>
</comment>
<dbReference type="EMBL" id="AGUD01000006">
    <property type="protein sequence ID" value="EHN12858.1"/>
    <property type="molecule type" value="Genomic_DNA"/>
</dbReference>
<keyword evidence="3" id="KW-1185">Reference proteome</keyword>
<reference evidence="2 3" key="1">
    <citation type="journal article" date="2013" name="Biodegradation">
        <title>Quantitative proteomic analysis of ibuprofen-degrading Patulibacter sp. strain I11.</title>
        <authorList>
            <person name="Almeida B."/>
            <person name="Kjeldal H."/>
            <person name="Lolas I."/>
            <person name="Knudsen A.D."/>
            <person name="Carvalho G."/>
            <person name="Nielsen K.L."/>
            <person name="Barreto Crespo M.T."/>
            <person name="Stensballe A."/>
            <person name="Nielsen J.L."/>
        </authorList>
    </citation>
    <scope>NUCLEOTIDE SEQUENCE [LARGE SCALE GENOMIC DNA]</scope>
    <source>
        <strain evidence="2 3">I11</strain>
    </source>
</reference>
<feature type="compositionally biased region" description="Basic and acidic residues" evidence="1">
    <location>
        <begin position="169"/>
        <end position="180"/>
    </location>
</feature>
<name>H0E055_9ACTN</name>
<gene>
    <name evidence="2" type="ORF">PAI11_01610</name>
</gene>
<sequence length="193" mass="21047">MLAEADGGLDALDRTAVRLTPLVRDLRASAPSLRRLTTVLPRFARTGTPALGDLQRLARRGRPQLAALRPLARDVERLVGRLGAPLDRARRLLVDTRDRGGIDETLRLLYSLSTVTALRDDVSHIVSIFAGVYPQCLLNRSAPGCSHVYAAPGKGLVPVNDPASGPQEATDRAAADPDPTVERLRRRLRELLR</sequence>
<proteinExistence type="predicted"/>
<evidence type="ECO:0000313" key="3">
    <source>
        <dbReference type="Proteomes" id="UP000005143"/>
    </source>
</evidence>
<feature type="region of interest" description="Disordered" evidence="1">
    <location>
        <begin position="159"/>
        <end position="180"/>
    </location>
</feature>
<dbReference type="AlphaFoldDB" id="H0E055"/>
<accession>H0E055</accession>
<evidence type="ECO:0000313" key="2">
    <source>
        <dbReference type="EMBL" id="EHN12858.1"/>
    </source>
</evidence>
<protein>
    <submittedName>
        <fullName evidence="2">Uncharacterized protein</fullName>
    </submittedName>
</protein>